<evidence type="ECO:0000313" key="3">
    <source>
        <dbReference type="Proteomes" id="UP000244727"/>
    </source>
</evidence>
<organism evidence="2 3">
    <name type="scientific">Halococcoides cellulosivorans</name>
    <dbReference type="NCBI Taxonomy" id="1679096"/>
    <lineage>
        <taxon>Archaea</taxon>
        <taxon>Methanobacteriati</taxon>
        <taxon>Methanobacteriota</taxon>
        <taxon>Stenosarchaea group</taxon>
        <taxon>Halobacteria</taxon>
        <taxon>Halobacteriales</taxon>
        <taxon>Haloarculaceae</taxon>
        <taxon>Halococcoides</taxon>
    </lineage>
</organism>
<evidence type="ECO:0000313" key="2">
    <source>
        <dbReference type="EMBL" id="AWB27491.1"/>
    </source>
</evidence>
<keyword evidence="1" id="KW-1133">Transmembrane helix</keyword>
<feature type="transmembrane region" description="Helical" evidence="1">
    <location>
        <begin position="169"/>
        <end position="192"/>
    </location>
</feature>
<keyword evidence="1" id="KW-0812">Transmembrane</keyword>
<feature type="transmembrane region" description="Helical" evidence="1">
    <location>
        <begin position="20"/>
        <end position="38"/>
    </location>
</feature>
<reference evidence="2 3" key="1">
    <citation type="submission" date="2018-04" db="EMBL/GenBank/DDBJ databases">
        <title>Halococcoides cellulosivorans gen. nov., sp. nov., an extremely halophilic cellulose-utilizing haloarchaeon from hypersaline lakes.</title>
        <authorList>
            <person name="Sorokin D.Y."/>
            <person name="Toshchakov S.V."/>
            <person name="Samarov N.I."/>
            <person name="Korzhenkov A."/>
            <person name="Kublanov I.V."/>
        </authorList>
    </citation>
    <scope>NUCLEOTIDE SEQUENCE [LARGE SCALE GENOMIC DNA]</scope>
    <source>
        <strain evidence="2 3">HArcel1</strain>
    </source>
</reference>
<dbReference type="AlphaFoldDB" id="A0A2R4X134"/>
<proteinExistence type="predicted"/>
<dbReference type="GeneID" id="36512262"/>
<gene>
    <name evidence="2" type="ORF">HARCEL1_07105</name>
</gene>
<evidence type="ECO:0000256" key="1">
    <source>
        <dbReference type="SAM" id="Phobius"/>
    </source>
</evidence>
<dbReference type="RefSeq" id="WP_108381860.1">
    <property type="nucleotide sequence ID" value="NZ_CP028858.1"/>
</dbReference>
<keyword evidence="3" id="KW-1185">Reference proteome</keyword>
<sequence>MQRSATDRGGIVRSTRRNALVAWLLVGIIAVIAAGSLVAGDPLWAGFAATVAVLAAVPAIVTREPTAMIPAEVIAVAALPVLGRSLGVDATLTAVATYLSVAAVALIVAVELHAFTRVEMNVAFAMLFVVVTTLAVAGWWAVARWLSDLYLGTALLGDPALSADAHEAALMWEFVASALAGLVAGLLFVPYLGSRWSRGDRQ</sequence>
<dbReference type="EMBL" id="CP028858">
    <property type="protein sequence ID" value="AWB27491.1"/>
    <property type="molecule type" value="Genomic_DNA"/>
</dbReference>
<keyword evidence="1" id="KW-0472">Membrane</keyword>
<feature type="transmembrane region" description="Helical" evidence="1">
    <location>
        <begin position="122"/>
        <end position="142"/>
    </location>
</feature>
<accession>A0A2R4X134</accession>
<feature type="transmembrane region" description="Helical" evidence="1">
    <location>
        <begin position="92"/>
        <end position="110"/>
    </location>
</feature>
<feature type="transmembrane region" description="Helical" evidence="1">
    <location>
        <begin position="44"/>
        <end position="61"/>
    </location>
</feature>
<dbReference type="KEGG" id="harc:HARCEL1_07105"/>
<name>A0A2R4X134_9EURY</name>
<dbReference type="Proteomes" id="UP000244727">
    <property type="component" value="Chromosome"/>
</dbReference>
<feature type="transmembrane region" description="Helical" evidence="1">
    <location>
        <begin position="68"/>
        <end position="86"/>
    </location>
</feature>
<protein>
    <submittedName>
        <fullName evidence="2">Uncharacterized protein</fullName>
    </submittedName>
</protein>